<dbReference type="OrthoDB" id="306099at2759"/>
<reference evidence="3" key="1">
    <citation type="journal article" date="2021" name="Sci. Rep.">
        <title>Diploid genomic architecture of Nitzschia inconspicua, an elite biomass production diatom.</title>
        <authorList>
            <person name="Oliver A."/>
            <person name="Podell S."/>
            <person name="Pinowska A."/>
            <person name="Traller J.C."/>
            <person name="Smith S.R."/>
            <person name="McClure R."/>
            <person name="Beliaev A."/>
            <person name="Bohutskyi P."/>
            <person name="Hill E.A."/>
            <person name="Rabines A."/>
            <person name="Zheng H."/>
            <person name="Allen L.Z."/>
            <person name="Kuo A."/>
            <person name="Grigoriev I.V."/>
            <person name="Allen A.E."/>
            <person name="Hazlebeck D."/>
            <person name="Allen E.E."/>
        </authorList>
    </citation>
    <scope>NUCLEOTIDE SEQUENCE</scope>
    <source>
        <strain evidence="3">Hildebrandi</strain>
    </source>
</reference>
<proteinExistence type="predicted"/>
<gene>
    <name evidence="3" type="ORF">IV203_026238</name>
</gene>
<dbReference type="EMBL" id="JAGRRH010000010">
    <property type="protein sequence ID" value="KAG7362878.1"/>
    <property type="molecule type" value="Genomic_DNA"/>
</dbReference>
<feature type="domain" description="Cyclin N-terminal" evidence="1">
    <location>
        <begin position="74"/>
        <end position="180"/>
    </location>
</feature>
<evidence type="ECO:0000259" key="1">
    <source>
        <dbReference type="Pfam" id="PF00134"/>
    </source>
</evidence>
<dbReference type="AlphaFoldDB" id="A0A9K3PX18"/>
<dbReference type="FunFam" id="1.10.472.10:FF:000093">
    <property type="entry name" value="Predicted protein"/>
    <property type="match status" value="1"/>
</dbReference>
<protein>
    <submittedName>
        <fullName evidence="3">Cyclin-like protein</fullName>
    </submittedName>
</protein>
<dbReference type="Proteomes" id="UP000693970">
    <property type="component" value="Unassembled WGS sequence"/>
</dbReference>
<dbReference type="InterPro" id="IPR004367">
    <property type="entry name" value="Cyclin_C-dom"/>
</dbReference>
<dbReference type="PANTHER" id="PTHR10177">
    <property type="entry name" value="CYCLINS"/>
    <property type="match status" value="1"/>
</dbReference>
<dbReference type="InterPro" id="IPR006671">
    <property type="entry name" value="Cyclin_N"/>
</dbReference>
<feature type="domain" description="Cyclin C-terminal" evidence="2">
    <location>
        <begin position="183"/>
        <end position="245"/>
    </location>
</feature>
<evidence type="ECO:0000259" key="2">
    <source>
        <dbReference type="Pfam" id="PF02984"/>
    </source>
</evidence>
<dbReference type="Pfam" id="PF00134">
    <property type="entry name" value="Cyclin_N"/>
    <property type="match status" value="1"/>
</dbReference>
<reference evidence="3" key="2">
    <citation type="submission" date="2021-04" db="EMBL/GenBank/DDBJ databases">
        <authorList>
            <person name="Podell S."/>
        </authorList>
    </citation>
    <scope>NUCLEOTIDE SEQUENCE</scope>
    <source>
        <strain evidence="3">Hildebrandi</strain>
    </source>
</reference>
<dbReference type="Pfam" id="PF02984">
    <property type="entry name" value="Cyclin_C"/>
    <property type="match status" value="1"/>
</dbReference>
<accession>A0A9K3PX18</accession>
<evidence type="ECO:0000313" key="4">
    <source>
        <dbReference type="Proteomes" id="UP000693970"/>
    </source>
</evidence>
<evidence type="ECO:0000313" key="3">
    <source>
        <dbReference type="EMBL" id="KAG7362878.1"/>
    </source>
</evidence>
<dbReference type="InterPro" id="IPR039361">
    <property type="entry name" value="Cyclin"/>
</dbReference>
<comment type="caution">
    <text evidence="3">The sequence shown here is derived from an EMBL/GenBank/DDBJ whole genome shotgun (WGS) entry which is preliminary data.</text>
</comment>
<keyword evidence="4" id="KW-1185">Reference proteome</keyword>
<organism evidence="3 4">
    <name type="scientific">Nitzschia inconspicua</name>
    <dbReference type="NCBI Taxonomy" id="303405"/>
    <lineage>
        <taxon>Eukaryota</taxon>
        <taxon>Sar</taxon>
        <taxon>Stramenopiles</taxon>
        <taxon>Ochrophyta</taxon>
        <taxon>Bacillariophyta</taxon>
        <taxon>Bacillariophyceae</taxon>
        <taxon>Bacillariophycidae</taxon>
        <taxon>Bacillariales</taxon>
        <taxon>Bacillariaceae</taxon>
        <taxon>Nitzschia</taxon>
    </lineage>
</organism>
<name>A0A9K3PX18_9STRA</name>
<sequence>MNTQQDEQDQHPTPPVGTVVMIQESPISSTSTSSITSRHASRIRPRAAMFDMEEVQLTLDQMRIKEQTIYKRTECDNELHCLWRKMLLEWMYFVVDHCKLQRPSVAAAAFFLDVCMSRGLCQTREDHQLAAATSLQLALKTVDTAVIKLEKLVKLGRGQFTEDDVADMERRILKELSWHVHPPSTYCFLRQYELLIPNGVSDLAKEMMEEVTKIVAELTVLEDQYLRYDPSVLGYATMLLGLEMIPEDVIPVYLRQCFFVRMSAVANLDSSSPIVLEVFDRLQISLDESCNLETVLDAVAARSCQAGIDDDLERYQSKLSRSDIHHTAGTHFSPRDVKVRIGRGGSFGSYDSMSAPSVSP</sequence>